<evidence type="ECO:0000256" key="1">
    <source>
        <dbReference type="ARBA" id="ARBA00005375"/>
    </source>
</evidence>
<keyword evidence="4" id="KW-1133">Transmembrane helix</keyword>
<reference evidence="5 6" key="1">
    <citation type="submission" date="2023-01" db="EMBL/GenBank/DDBJ databases">
        <title>Analysis of 21 Apiospora genomes using comparative genomics revels a genus with tremendous synthesis potential of carbohydrate active enzymes and secondary metabolites.</title>
        <authorList>
            <person name="Sorensen T."/>
        </authorList>
    </citation>
    <scope>NUCLEOTIDE SEQUENCE [LARGE SCALE GENOMIC DNA]</scope>
    <source>
        <strain evidence="5 6">CBS 114990</strain>
    </source>
</reference>
<dbReference type="PROSITE" id="PS00616">
    <property type="entry name" value="HIS_ACID_PHOSPHAT_1"/>
    <property type="match status" value="1"/>
</dbReference>
<dbReference type="EC" id="3.1.3.8" evidence="2"/>
<dbReference type="PROSITE" id="PS00778">
    <property type="entry name" value="HIS_ACID_PHOSPHAT_2"/>
    <property type="match status" value="1"/>
</dbReference>
<organism evidence="5 6">
    <name type="scientific">Apiospora hydei</name>
    <dbReference type="NCBI Taxonomy" id="1337664"/>
    <lineage>
        <taxon>Eukaryota</taxon>
        <taxon>Fungi</taxon>
        <taxon>Dikarya</taxon>
        <taxon>Ascomycota</taxon>
        <taxon>Pezizomycotina</taxon>
        <taxon>Sordariomycetes</taxon>
        <taxon>Xylariomycetidae</taxon>
        <taxon>Amphisphaeriales</taxon>
        <taxon>Apiosporaceae</taxon>
        <taxon>Apiospora</taxon>
    </lineage>
</organism>
<keyword evidence="3" id="KW-0378">Hydrolase</keyword>
<dbReference type="InterPro" id="IPR033379">
    <property type="entry name" value="Acid_Pase_AS"/>
</dbReference>
<comment type="similarity">
    <text evidence="1">Belongs to the histidine acid phosphatase family.</text>
</comment>
<accession>A0ABR1W956</accession>
<evidence type="ECO:0000256" key="2">
    <source>
        <dbReference type="ARBA" id="ARBA00012632"/>
    </source>
</evidence>
<evidence type="ECO:0000256" key="3">
    <source>
        <dbReference type="ARBA" id="ARBA00022801"/>
    </source>
</evidence>
<dbReference type="InterPro" id="IPR029033">
    <property type="entry name" value="His_PPase_superfam"/>
</dbReference>
<evidence type="ECO:0000256" key="4">
    <source>
        <dbReference type="SAM" id="Phobius"/>
    </source>
</evidence>
<gene>
    <name evidence="5" type="ORF">PG997_007838</name>
</gene>
<dbReference type="PANTHER" id="PTHR20963:SF24">
    <property type="entry name" value="3-PHYTASE B"/>
    <property type="match status" value="1"/>
</dbReference>
<dbReference type="Gene3D" id="3.40.50.1240">
    <property type="entry name" value="Phosphoglycerate mutase-like"/>
    <property type="match status" value="1"/>
</dbReference>
<evidence type="ECO:0000313" key="5">
    <source>
        <dbReference type="EMBL" id="KAK8080020.1"/>
    </source>
</evidence>
<dbReference type="Proteomes" id="UP001433268">
    <property type="component" value="Unassembled WGS sequence"/>
</dbReference>
<dbReference type="Pfam" id="PF00328">
    <property type="entry name" value="His_Phos_2"/>
    <property type="match status" value="1"/>
</dbReference>
<keyword evidence="4" id="KW-0812">Transmembrane</keyword>
<comment type="caution">
    <text evidence="5">The sequence shown here is derived from an EMBL/GenBank/DDBJ whole genome shotgun (WGS) entry which is preliminary data.</text>
</comment>
<keyword evidence="6" id="KW-1185">Reference proteome</keyword>
<proteinExistence type="inferred from homology"/>
<keyword evidence="4" id="KW-0472">Membrane</keyword>
<dbReference type="SUPFAM" id="SSF53254">
    <property type="entry name" value="Phosphoglycerate mutase-like"/>
    <property type="match status" value="1"/>
</dbReference>
<protein>
    <recommendedName>
        <fullName evidence="2">3-phytase</fullName>
        <ecNumber evidence="2">3.1.3.8</ecNumber>
    </recommendedName>
</protein>
<dbReference type="InterPro" id="IPR000560">
    <property type="entry name" value="His_Pase_clade-2"/>
</dbReference>
<sequence>MGIKDGIATMFNRQWEWLPTSHKYSPLPPAAHSRSVQPPAFTTWTDQGRRHAIMKLAMVGVLIVVALFSVASYASVFNPVDTLCRYRRNTNSSHRQSPATGSCDTALHGFTCLPEISHSWGQYSPFYSVNSDISRSTPKGCEVTFAQILSRHGARDPTASKTAIYSALVQRIHDRVTEYGKGYGFISNYNYTLGADELSPFGQQELVNSGIKFYKRYQHLTRQAVPFVRTSGQSRVIESAQNWTQGFHQSRLEDKLSNETDAFPYDMLIIPEDEGFNNTLSHANCKAFEDGPISSVKDQAQEAWLQIFAPPIAEKLNQNLPGANLSLTDTIFMMDLCPFNTVADINGRISPFCGLFTRDEWNGYDYYQTLGKWYGYGNGNPLGATQGVGFVNELIARLTGKAVVDQTTTNTTLDGSPDTFPLNQSLYADFSHDNDMTGVFAALGLYNSTEPLSNTTKASPRETKGFSSSWTVPFAARMYVEKMTCGDSAEEFVRVLVNDRVIPLQNCDADALGRCRLSRFVDSLSFARAGGKWGQCFA</sequence>
<dbReference type="EMBL" id="JAQQWN010000006">
    <property type="protein sequence ID" value="KAK8080020.1"/>
    <property type="molecule type" value="Genomic_DNA"/>
</dbReference>
<evidence type="ECO:0000313" key="6">
    <source>
        <dbReference type="Proteomes" id="UP001433268"/>
    </source>
</evidence>
<dbReference type="GeneID" id="92045213"/>
<dbReference type="PANTHER" id="PTHR20963">
    <property type="entry name" value="MULTIPLE INOSITOL POLYPHOSPHATE PHOSPHATASE-RELATED"/>
    <property type="match status" value="1"/>
</dbReference>
<dbReference type="CDD" id="cd07061">
    <property type="entry name" value="HP_HAP_like"/>
    <property type="match status" value="1"/>
</dbReference>
<name>A0ABR1W956_9PEZI</name>
<dbReference type="RefSeq" id="XP_066667495.1">
    <property type="nucleotide sequence ID" value="XM_066812153.1"/>
</dbReference>
<feature type="transmembrane region" description="Helical" evidence="4">
    <location>
        <begin position="56"/>
        <end position="77"/>
    </location>
</feature>